<dbReference type="InterPro" id="IPR011009">
    <property type="entry name" value="Kinase-like_dom_sf"/>
</dbReference>
<reference evidence="13 14" key="1">
    <citation type="journal article" date="2011" name="J. Gen. Appl. Microbiol.">
        <title>Draft genome sequencing of the enigmatic yeast Saitoella complicata.</title>
        <authorList>
            <person name="Nishida H."/>
            <person name="Hamamoto M."/>
            <person name="Sugiyama J."/>
        </authorList>
    </citation>
    <scope>NUCLEOTIDE SEQUENCE [LARGE SCALE GENOMIC DNA]</scope>
    <source>
        <strain evidence="13 14">NRRL Y-17804</strain>
    </source>
</reference>
<dbReference type="InterPro" id="IPR050538">
    <property type="entry name" value="MAP_kinase_kinase_kinase"/>
</dbReference>
<feature type="compositionally biased region" description="Acidic residues" evidence="11">
    <location>
        <begin position="1211"/>
        <end position="1222"/>
    </location>
</feature>
<dbReference type="PROSITE" id="PS00107">
    <property type="entry name" value="PROTEIN_KINASE_ATP"/>
    <property type="match status" value="1"/>
</dbReference>
<keyword evidence="4" id="KW-0808">Transferase</keyword>
<dbReference type="EC" id="2.7.11.25" evidence="2"/>
<evidence type="ECO:0000256" key="1">
    <source>
        <dbReference type="ARBA" id="ARBA00006529"/>
    </source>
</evidence>
<evidence type="ECO:0000256" key="11">
    <source>
        <dbReference type="SAM" id="MobiDB-lite"/>
    </source>
</evidence>
<feature type="compositionally biased region" description="Pro residues" evidence="11">
    <location>
        <begin position="26"/>
        <end position="38"/>
    </location>
</feature>
<dbReference type="InterPro" id="IPR000719">
    <property type="entry name" value="Prot_kinase_dom"/>
</dbReference>
<evidence type="ECO:0000313" key="14">
    <source>
        <dbReference type="Proteomes" id="UP000033140"/>
    </source>
</evidence>
<dbReference type="FunFam" id="1.10.510.10:FF:000182">
    <property type="entry name" value="MAP kinase kinase kinase mkh1"/>
    <property type="match status" value="1"/>
</dbReference>
<feature type="region of interest" description="Disordered" evidence="11">
    <location>
        <begin position="663"/>
        <end position="682"/>
    </location>
</feature>
<dbReference type="FunFam" id="3.30.200.20:FF:000387">
    <property type="entry name" value="Serine/threonine-protein kinase STE11"/>
    <property type="match status" value="1"/>
</dbReference>
<organism evidence="13 14">
    <name type="scientific">Saitoella complicata (strain BCRC 22490 / CBS 7301 / JCM 7358 / NBRC 10748 / NRRL Y-17804)</name>
    <dbReference type="NCBI Taxonomy" id="698492"/>
    <lineage>
        <taxon>Eukaryota</taxon>
        <taxon>Fungi</taxon>
        <taxon>Dikarya</taxon>
        <taxon>Ascomycota</taxon>
        <taxon>Taphrinomycotina</taxon>
        <taxon>Taphrinomycotina incertae sedis</taxon>
        <taxon>Saitoella</taxon>
    </lineage>
</organism>
<feature type="compositionally biased region" description="Pro residues" evidence="11">
    <location>
        <begin position="1391"/>
        <end position="1402"/>
    </location>
</feature>
<dbReference type="STRING" id="698492.A0A0E9N9L9"/>
<dbReference type="InterPro" id="IPR008271">
    <property type="entry name" value="Ser/Thr_kinase_AS"/>
</dbReference>
<evidence type="ECO:0000256" key="7">
    <source>
        <dbReference type="ARBA" id="ARBA00022840"/>
    </source>
</evidence>
<keyword evidence="5 10" id="KW-0547">Nucleotide-binding</keyword>
<dbReference type="EMBL" id="BACD03000004">
    <property type="protein sequence ID" value="GAO46488.1"/>
    <property type="molecule type" value="Genomic_DNA"/>
</dbReference>
<evidence type="ECO:0000256" key="9">
    <source>
        <dbReference type="ARBA" id="ARBA00048329"/>
    </source>
</evidence>
<evidence type="ECO:0000256" key="5">
    <source>
        <dbReference type="ARBA" id="ARBA00022741"/>
    </source>
</evidence>
<feature type="compositionally biased region" description="Polar residues" evidence="11">
    <location>
        <begin position="767"/>
        <end position="784"/>
    </location>
</feature>
<dbReference type="SMART" id="SM00220">
    <property type="entry name" value="S_TKc"/>
    <property type="match status" value="1"/>
</dbReference>
<evidence type="ECO:0000256" key="2">
    <source>
        <dbReference type="ARBA" id="ARBA00012406"/>
    </source>
</evidence>
<reference evidence="13 14" key="2">
    <citation type="journal article" date="2014" name="J. Gen. Appl. Microbiol.">
        <title>The early diverging ascomycetous budding yeast Saitoella complicata has three histone deacetylases belonging to the Clr6, Hos2, and Rpd3 lineages.</title>
        <authorList>
            <person name="Nishida H."/>
            <person name="Matsumoto T."/>
            <person name="Kondo S."/>
            <person name="Hamamoto M."/>
            <person name="Yoshikawa H."/>
        </authorList>
    </citation>
    <scope>NUCLEOTIDE SEQUENCE [LARGE SCALE GENOMIC DNA]</scope>
    <source>
        <strain evidence="13 14">NRRL Y-17804</strain>
    </source>
</reference>
<reference evidence="13 14" key="3">
    <citation type="journal article" date="2015" name="Genome Announc.">
        <title>Draft Genome Sequence of the Archiascomycetous Yeast Saitoella complicata.</title>
        <authorList>
            <person name="Yamauchi K."/>
            <person name="Kondo S."/>
            <person name="Hamamoto M."/>
            <person name="Takahashi Y."/>
            <person name="Ogura Y."/>
            <person name="Hayashi T."/>
            <person name="Nishida H."/>
        </authorList>
    </citation>
    <scope>NUCLEOTIDE SEQUENCE [LARGE SCALE GENOMIC DNA]</scope>
    <source>
        <strain evidence="13 14">NRRL Y-17804</strain>
    </source>
</reference>
<evidence type="ECO:0000259" key="12">
    <source>
        <dbReference type="PROSITE" id="PS50011"/>
    </source>
</evidence>
<feature type="compositionally biased region" description="Basic and acidic residues" evidence="11">
    <location>
        <begin position="427"/>
        <end position="439"/>
    </location>
</feature>
<evidence type="ECO:0000256" key="8">
    <source>
        <dbReference type="ARBA" id="ARBA00047559"/>
    </source>
</evidence>
<feature type="compositionally biased region" description="Low complexity" evidence="11">
    <location>
        <begin position="1403"/>
        <end position="1414"/>
    </location>
</feature>
<evidence type="ECO:0000256" key="10">
    <source>
        <dbReference type="PROSITE-ProRule" id="PRU10141"/>
    </source>
</evidence>
<comment type="similarity">
    <text evidence="1">Belongs to the protein kinase superfamily. STE Ser/Thr protein kinase family. MAP kinase kinase kinase subfamily.</text>
</comment>
<evidence type="ECO:0000256" key="4">
    <source>
        <dbReference type="ARBA" id="ARBA00022679"/>
    </source>
</evidence>
<sequence>MLPSSHRPSTSPPPAPLAEEGRPRPGPEPQPQKGPSPGPYALHRQTVIGRRRAKTDTTIVQLQGEGVPPDAPRHPTTRSSNDIAAVRHVSSPAIVGDERLARGSQSVPMPTRPAPPSPILSREASGFAPEERRPTPIVPPRKVPDSLAVGSSMITSPPFLGAGTTLSSSPPMARHAFPPPPAPSRSAGSSPSMDMPPLTTIKRRVASESSINPTEWINAQVLEWLRRQGFERDWLDVFQAHNIEGKRFADLVSYPKVRKLVPPRLAAEGTKAGAELCNAVRLLLEASPTQQKPTVSFEQLLAEDETTKAAAGSPLLSVNDFLTSNLAPPGQDPDPKLTRRVSHSGLSETIEAQNHAAYRRRLQNLSDSKIELSAHNHNQQRLRSSVGYPYGATPLFSSGPVGGHVKSPSLESLRAFWVDTTTLQQESGDKDKSSKEKGLFKMFRRKDKEKEYPRSHSRQSSDVSAPGTPVTAQVGKRPSLGQHRESNASTASQSTRKSDPLSTPLSQRGHGNGSTPTGQRNRGRMLLVQVTRDAEQFFVVNLSQYSFAAELRRGICARVGFEDDIDNAALFMTDIGDLHHEKKDELTNDKLMYLCANGDAKGTLKFFVQDKSSPAVLRPSWYEEATTMDARRDSLPMSPPDGRYALTPNYMYPANYNREAVSANVTPRSSDPDKHGPGSVEGDYFRISLEGVDVKDAIAEERRSQELSAIRPQWQEAVKNSPEIEISPPSALPSSSTEGSAPRDSYHQGIMGALPPSVPDKSATFKFPSSTHSPVLQQRPQTMSDPVVYVPPAPAQRRSKNGGFEFIRGARGTPDVLENTPKLRQQPLQQRPPPRRDDGRSHSEPGGDFRVIRPEQSRIVNFDAPRSSPYAPQSEFGAPRLSVNETPASAVPYRLSNASEAGLSREDSLSRRDSQKSLVPKRQAPAAPAMTDDRLQRLRNSLSLRKPVPGEKISSESDSYADHGTMSIPRKPVPPRSLTIPIISKTEPEGKTISPISTSGLTGLVALAAGSAMALASIPAVPVAAQDALQDVQENTPDSPVIGTSLGARRRNPLKLQTSGLPGLRPKKSPDSPVETPKYTTAKSGMLFRVPTYDEGQDESEHSNSRSSSTVSFNEHIFDRRKSSLALPPQMPIVDDETPVSTFPGKKDPFAEKLISFADAPTLQIEDESDDDDELFAVRPSGQREEVSISTFPGKLDPFSRNSMDFADAPALEDSDSDDDDNLFALKPAEKPARDPPVLPQITRHPTLMRASSLVKPGTRSSSRPSLRVRIGGSSFMAPEYAIQESPDTPEYFKGDDKGGISSGSSRNIKSASIQPLPSRAALPQNSPVRRQSMALREDVWAVRPPPDVVYDNLEDFFPDHDLDTPIVENDVDNDTPPSSPIPNGGRPRSGVPPPAFPPPPAARHSSAASLRQSGRMKSIRVVAKEASEARKRFASAAAGPKSSAALLRRKSTKLWGTRLIEMTPSQIKQGEIPKPETSGLQRKPTFAWVKGELIGQGTYGKVYLAMNANTGEMLAVKQVEVPKSLVGSDERQSNLVGALNSEIETMKDLDHFNIVQYLGCERTDTTVSIFLEYVPGGSVGRCLRKNGKLPMPVIRSLTRQTLEGLAYLHNRGILHRDLKADNLLLDHDGVCKISDFGISKRSADVYGNDANMSVMQGTIFWMAPEVIQNQKQGYSAKIDIWSLGCVVLEMLAGRRPWSNDEAIGAMFKLGNARQAPPIPPDVEAYMTPEARDFLDKCFTIDPARRPTAQVLLQHPFCEWQSGYNFLDYFF</sequence>
<feature type="region of interest" description="Disordered" evidence="11">
    <location>
        <begin position="1034"/>
        <end position="1079"/>
    </location>
</feature>
<feature type="region of interest" description="Disordered" evidence="11">
    <location>
        <begin position="1178"/>
        <end position="1329"/>
    </location>
</feature>
<dbReference type="PANTHER" id="PTHR48016:SF48">
    <property type="entry name" value="SERINE_THREONINE-PROTEIN KINASE BCK1_SLK1_SSP31"/>
    <property type="match status" value="1"/>
</dbReference>
<dbReference type="PROSITE" id="PS50011">
    <property type="entry name" value="PROTEIN_KINASE_DOM"/>
    <property type="match status" value="1"/>
</dbReference>
<dbReference type="CDD" id="cd06629">
    <property type="entry name" value="STKc_Bck1_like"/>
    <property type="match status" value="1"/>
</dbReference>
<accession>A0A0E9N9L9</accession>
<feature type="region of interest" description="Disordered" evidence="11">
    <location>
        <begin position="1361"/>
        <end position="1419"/>
    </location>
</feature>
<dbReference type="Proteomes" id="UP000033140">
    <property type="component" value="Unassembled WGS sequence"/>
</dbReference>
<keyword evidence="3" id="KW-0723">Serine/threonine-protein kinase</keyword>
<feature type="region of interest" description="Disordered" evidence="11">
    <location>
        <begin position="1"/>
        <end position="197"/>
    </location>
</feature>
<feature type="region of interest" description="Disordered" evidence="11">
    <location>
        <begin position="1094"/>
        <end position="1113"/>
    </location>
</feature>
<feature type="region of interest" description="Disordered" evidence="11">
    <location>
        <begin position="718"/>
        <end position="934"/>
    </location>
</feature>
<name>A0A0E9N9L9_SAICN</name>
<feature type="compositionally biased region" description="Basic and acidic residues" evidence="11">
    <location>
        <begin position="903"/>
        <end position="915"/>
    </location>
</feature>
<dbReference type="SUPFAM" id="SSF56112">
    <property type="entry name" value="Protein kinase-like (PK-like)"/>
    <property type="match status" value="1"/>
</dbReference>
<feature type="compositionally biased region" description="Basic and acidic residues" evidence="11">
    <location>
        <begin position="834"/>
        <end position="856"/>
    </location>
</feature>
<feature type="binding site" evidence="10">
    <location>
        <position position="1518"/>
    </location>
    <ligand>
        <name>ATP</name>
        <dbReference type="ChEBI" id="CHEBI:30616"/>
    </ligand>
</feature>
<dbReference type="GO" id="GO:0000196">
    <property type="term" value="P:cell integrity MAPK cascade"/>
    <property type="evidence" value="ECO:0007669"/>
    <property type="project" value="UniProtKB-ARBA"/>
</dbReference>
<proteinExistence type="inferred from homology"/>
<gene>
    <name evidence="13" type="ORF">G7K_0719-t1</name>
</gene>
<evidence type="ECO:0000256" key="3">
    <source>
        <dbReference type="ARBA" id="ARBA00022527"/>
    </source>
</evidence>
<protein>
    <recommendedName>
        <fullName evidence="2">mitogen-activated protein kinase kinase kinase</fullName>
        <ecNumber evidence="2">2.7.11.25</ecNumber>
    </recommendedName>
</protein>
<evidence type="ECO:0000256" key="6">
    <source>
        <dbReference type="ARBA" id="ARBA00022777"/>
    </source>
</evidence>
<feature type="domain" description="Protein kinase" evidence="12">
    <location>
        <begin position="1489"/>
        <end position="1758"/>
    </location>
</feature>
<feature type="compositionally biased region" description="Polar residues" evidence="11">
    <location>
        <begin position="487"/>
        <end position="506"/>
    </location>
</feature>
<keyword evidence="14" id="KW-1185">Reference proteome</keyword>
<dbReference type="PROSITE" id="PS00108">
    <property type="entry name" value="PROTEIN_KINASE_ST"/>
    <property type="match status" value="1"/>
</dbReference>
<feature type="region of interest" description="Disordered" evidence="11">
    <location>
        <begin position="423"/>
        <end position="522"/>
    </location>
</feature>
<dbReference type="Pfam" id="PF00069">
    <property type="entry name" value="Pkinase"/>
    <property type="match status" value="1"/>
</dbReference>
<keyword evidence="6" id="KW-0418">Kinase</keyword>
<comment type="caution">
    <text evidence="13">The sequence shown here is derived from an EMBL/GenBank/DDBJ whole genome shotgun (WGS) entry which is preliminary data.</text>
</comment>
<dbReference type="InterPro" id="IPR017441">
    <property type="entry name" value="Protein_kinase_ATP_BS"/>
</dbReference>
<comment type="catalytic activity">
    <reaction evidence="8">
        <text>L-threonyl-[protein] + ATP = O-phospho-L-threonyl-[protein] + ADP + H(+)</text>
        <dbReference type="Rhea" id="RHEA:46608"/>
        <dbReference type="Rhea" id="RHEA-COMP:11060"/>
        <dbReference type="Rhea" id="RHEA-COMP:11605"/>
        <dbReference type="ChEBI" id="CHEBI:15378"/>
        <dbReference type="ChEBI" id="CHEBI:30013"/>
        <dbReference type="ChEBI" id="CHEBI:30616"/>
        <dbReference type="ChEBI" id="CHEBI:61977"/>
        <dbReference type="ChEBI" id="CHEBI:456216"/>
        <dbReference type="EC" id="2.7.11.25"/>
    </reaction>
</comment>
<evidence type="ECO:0000313" key="13">
    <source>
        <dbReference type="EMBL" id="GAO46488.1"/>
    </source>
</evidence>
<dbReference type="GO" id="GO:0005524">
    <property type="term" value="F:ATP binding"/>
    <property type="evidence" value="ECO:0007669"/>
    <property type="project" value="UniProtKB-UniRule"/>
</dbReference>
<comment type="catalytic activity">
    <reaction evidence="9">
        <text>L-seryl-[protein] + ATP = O-phospho-L-seryl-[protein] + ADP + H(+)</text>
        <dbReference type="Rhea" id="RHEA:17989"/>
        <dbReference type="Rhea" id="RHEA-COMP:9863"/>
        <dbReference type="Rhea" id="RHEA-COMP:11604"/>
        <dbReference type="ChEBI" id="CHEBI:15378"/>
        <dbReference type="ChEBI" id="CHEBI:29999"/>
        <dbReference type="ChEBI" id="CHEBI:30616"/>
        <dbReference type="ChEBI" id="CHEBI:83421"/>
        <dbReference type="ChEBI" id="CHEBI:456216"/>
        <dbReference type="EC" id="2.7.11.25"/>
    </reaction>
</comment>
<feature type="region of interest" description="Disordered" evidence="11">
    <location>
        <begin position="947"/>
        <end position="978"/>
    </location>
</feature>
<dbReference type="GO" id="GO:0004709">
    <property type="term" value="F:MAP kinase kinase kinase activity"/>
    <property type="evidence" value="ECO:0007669"/>
    <property type="project" value="UniProtKB-EC"/>
</dbReference>
<dbReference type="PANTHER" id="PTHR48016">
    <property type="entry name" value="MAP KINASE KINASE KINASE SSK2-RELATED-RELATED"/>
    <property type="match status" value="1"/>
</dbReference>
<dbReference type="Gene3D" id="1.10.510.10">
    <property type="entry name" value="Transferase(Phosphotransferase) domain 1"/>
    <property type="match status" value="1"/>
</dbReference>
<feature type="compositionally biased region" description="Polar residues" evidence="11">
    <location>
        <begin position="1307"/>
        <end position="1316"/>
    </location>
</feature>
<keyword evidence="7 10" id="KW-0067">ATP-binding</keyword>